<evidence type="ECO:0000313" key="2">
    <source>
        <dbReference type="EMBL" id="GAA0464486.1"/>
    </source>
</evidence>
<keyword evidence="1" id="KW-0472">Membrane</keyword>
<dbReference type="RefSeq" id="WP_229954318.1">
    <property type="nucleotide sequence ID" value="NZ_BAAAEM010000002.1"/>
</dbReference>
<reference evidence="2 3" key="1">
    <citation type="journal article" date="2019" name="Int. J. Syst. Evol. Microbiol.">
        <title>The Global Catalogue of Microorganisms (GCM) 10K type strain sequencing project: providing services to taxonomists for standard genome sequencing and annotation.</title>
        <authorList>
            <consortium name="The Broad Institute Genomics Platform"/>
            <consortium name="The Broad Institute Genome Sequencing Center for Infectious Disease"/>
            <person name="Wu L."/>
            <person name="Ma J."/>
        </authorList>
    </citation>
    <scope>NUCLEOTIDE SEQUENCE [LARGE SCALE GENOMIC DNA]</scope>
    <source>
        <strain evidence="2 3">JCM 14162</strain>
    </source>
</reference>
<keyword evidence="1" id="KW-1133">Transmembrane helix</keyword>
<protein>
    <recommendedName>
        <fullName evidence="4">DUF423 domain-containing protein</fullName>
    </recommendedName>
</protein>
<evidence type="ECO:0000256" key="1">
    <source>
        <dbReference type="SAM" id="Phobius"/>
    </source>
</evidence>
<name>A0ABN1A0F1_9SPHN</name>
<dbReference type="EMBL" id="BAAAEM010000002">
    <property type="protein sequence ID" value="GAA0464486.1"/>
    <property type="molecule type" value="Genomic_DNA"/>
</dbReference>
<comment type="caution">
    <text evidence="2">The sequence shown here is derived from an EMBL/GenBank/DDBJ whole genome shotgun (WGS) entry which is preliminary data.</text>
</comment>
<dbReference type="Proteomes" id="UP001500713">
    <property type="component" value="Unassembled WGS sequence"/>
</dbReference>
<accession>A0ABN1A0F1</accession>
<keyword evidence="3" id="KW-1185">Reference proteome</keyword>
<feature type="transmembrane region" description="Helical" evidence="1">
    <location>
        <begin position="92"/>
        <end position="112"/>
    </location>
</feature>
<evidence type="ECO:0000313" key="3">
    <source>
        <dbReference type="Proteomes" id="UP001500713"/>
    </source>
</evidence>
<feature type="transmembrane region" description="Helical" evidence="1">
    <location>
        <begin position="62"/>
        <end position="86"/>
    </location>
</feature>
<evidence type="ECO:0008006" key="4">
    <source>
        <dbReference type="Google" id="ProtNLM"/>
    </source>
</evidence>
<feature type="transmembrane region" description="Helical" evidence="1">
    <location>
        <begin position="124"/>
        <end position="141"/>
    </location>
</feature>
<keyword evidence="1" id="KW-0812">Transmembrane</keyword>
<sequence>MDKGGMPAFIIAEGEWALTNYFYALAAIISAIWFAVHVFIGGREIAQPLRQSIELDPLVRDVQYLCWHFTTVSIAAISLFFVLAFFLEQQPYAVAGTIMAAGFTLTGIGLVAAIRQSHRKAPQGWLFAPITLLGLWGLLMGG</sequence>
<feature type="transmembrane region" description="Helical" evidence="1">
    <location>
        <begin position="20"/>
        <end position="41"/>
    </location>
</feature>
<organism evidence="2 3">
    <name type="scientific">Parasphingorhabdus litoris</name>
    <dbReference type="NCBI Taxonomy" id="394733"/>
    <lineage>
        <taxon>Bacteria</taxon>
        <taxon>Pseudomonadati</taxon>
        <taxon>Pseudomonadota</taxon>
        <taxon>Alphaproteobacteria</taxon>
        <taxon>Sphingomonadales</taxon>
        <taxon>Sphingomonadaceae</taxon>
        <taxon>Parasphingorhabdus</taxon>
    </lineage>
</organism>
<proteinExistence type="predicted"/>
<gene>
    <name evidence="2" type="ORF">GCM10009096_01220</name>
</gene>